<organism evidence="2 3">
    <name type="scientific">Stephania cephalantha</name>
    <dbReference type="NCBI Taxonomy" id="152367"/>
    <lineage>
        <taxon>Eukaryota</taxon>
        <taxon>Viridiplantae</taxon>
        <taxon>Streptophyta</taxon>
        <taxon>Embryophyta</taxon>
        <taxon>Tracheophyta</taxon>
        <taxon>Spermatophyta</taxon>
        <taxon>Magnoliopsida</taxon>
        <taxon>Ranunculales</taxon>
        <taxon>Menispermaceae</taxon>
        <taxon>Menispermoideae</taxon>
        <taxon>Cissampelideae</taxon>
        <taxon>Stephania</taxon>
    </lineage>
</organism>
<evidence type="ECO:0000313" key="3">
    <source>
        <dbReference type="Proteomes" id="UP001419268"/>
    </source>
</evidence>
<evidence type="ECO:0000313" key="2">
    <source>
        <dbReference type="EMBL" id="KAK9101007.1"/>
    </source>
</evidence>
<name>A0AAP0HX46_9MAGN</name>
<comment type="caution">
    <text evidence="2">The sequence shown here is derived from an EMBL/GenBank/DDBJ whole genome shotgun (WGS) entry which is preliminary data.</text>
</comment>
<feature type="region of interest" description="Disordered" evidence="1">
    <location>
        <begin position="1"/>
        <end position="53"/>
    </location>
</feature>
<protein>
    <submittedName>
        <fullName evidence="2">Uncharacterized protein</fullName>
    </submittedName>
</protein>
<accession>A0AAP0HX46</accession>
<reference evidence="2 3" key="1">
    <citation type="submission" date="2024-01" db="EMBL/GenBank/DDBJ databases">
        <title>Genome assemblies of Stephania.</title>
        <authorList>
            <person name="Yang L."/>
        </authorList>
    </citation>
    <scope>NUCLEOTIDE SEQUENCE [LARGE SCALE GENOMIC DNA]</scope>
    <source>
        <strain evidence="2">JXDWG</strain>
        <tissue evidence="2">Leaf</tissue>
    </source>
</reference>
<keyword evidence="3" id="KW-1185">Reference proteome</keyword>
<evidence type="ECO:0000256" key="1">
    <source>
        <dbReference type="SAM" id="MobiDB-lite"/>
    </source>
</evidence>
<feature type="compositionally biased region" description="Low complexity" evidence="1">
    <location>
        <begin position="1"/>
        <end position="13"/>
    </location>
</feature>
<proteinExistence type="predicted"/>
<dbReference type="Proteomes" id="UP001419268">
    <property type="component" value="Unassembled WGS sequence"/>
</dbReference>
<feature type="compositionally biased region" description="Basic and acidic residues" evidence="1">
    <location>
        <begin position="30"/>
        <end position="42"/>
    </location>
</feature>
<dbReference type="EMBL" id="JBBNAG010000010">
    <property type="protein sequence ID" value="KAK9101007.1"/>
    <property type="molecule type" value="Genomic_DNA"/>
</dbReference>
<dbReference type="AlphaFoldDB" id="A0AAP0HX46"/>
<gene>
    <name evidence="2" type="ORF">Scep_024437</name>
</gene>
<sequence>MAGRRCGSSSGAGEKQAMTPRGGASGGARQRRDGALPDRSIPDETQQQWTTRHDFDEALLRDGLLAKKTRGVCRGEVLNHILVLGSNDFNLIANILI</sequence>